<dbReference type="Proteomes" id="UP000507470">
    <property type="component" value="Unassembled WGS sequence"/>
</dbReference>
<sequence length="235" mass="26852">MNNTFPISNNYGQIPPRLPVPSSSFYIRDILRDNESGYSDIGKFGNYDPGNYYPGYSSSNFSNSMFSYPHLSYTSSLRGFPTEYMDPLATPVPLPVYIRSRSPSDLDGFSKPKRCRRSRTVFTELQLMGLEKKFETHKYLSTPDRIDLAETLGLSQVQVKTWYQNRRMKWKKMVIQKGGSETSIKPKGRPKKDSPPSSPRSAEIQCDRSIRANNSVTNNYCGNYSQFDSQRSILT</sequence>
<dbReference type="SUPFAM" id="SSF46689">
    <property type="entry name" value="Homeodomain-like"/>
    <property type="match status" value="1"/>
</dbReference>
<dbReference type="InterPro" id="IPR050848">
    <property type="entry name" value="Homeobox_TF"/>
</dbReference>
<dbReference type="PANTHER" id="PTHR24333:SF11">
    <property type="entry name" value="HOMEOBOX PROTEIN BARH-LIKE 1B"/>
    <property type="match status" value="1"/>
</dbReference>
<dbReference type="InterPro" id="IPR001356">
    <property type="entry name" value="HD"/>
</dbReference>
<dbReference type="SMART" id="SM00389">
    <property type="entry name" value="HOX"/>
    <property type="match status" value="1"/>
</dbReference>
<dbReference type="AlphaFoldDB" id="A0A6J8BXD5"/>
<evidence type="ECO:0000256" key="5">
    <source>
        <dbReference type="PROSITE-ProRule" id="PRU00108"/>
    </source>
</evidence>
<dbReference type="GO" id="GO:0005634">
    <property type="term" value="C:nucleus"/>
    <property type="evidence" value="ECO:0007669"/>
    <property type="project" value="UniProtKB-SubCell"/>
</dbReference>
<dbReference type="PANTHER" id="PTHR24333">
    <property type="entry name" value="HOMEO BOX HB9 LIKE A-RELATED"/>
    <property type="match status" value="1"/>
</dbReference>
<dbReference type="InterPro" id="IPR017970">
    <property type="entry name" value="Homeobox_CS"/>
</dbReference>
<evidence type="ECO:0000256" key="3">
    <source>
        <dbReference type="ARBA" id="ARBA00023155"/>
    </source>
</evidence>
<accession>A0A6J8BXD5</accession>
<name>A0A6J8BXD5_MYTCO</name>
<evidence type="ECO:0000256" key="2">
    <source>
        <dbReference type="ARBA" id="ARBA00023125"/>
    </source>
</evidence>
<evidence type="ECO:0000259" key="8">
    <source>
        <dbReference type="PROSITE" id="PS50071"/>
    </source>
</evidence>
<evidence type="ECO:0000256" key="6">
    <source>
        <dbReference type="RuleBase" id="RU000682"/>
    </source>
</evidence>
<dbReference type="Gene3D" id="1.10.10.60">
    <property type="entry name" value="Homeodomain-like"/>
    <property type="match status" value="1"/>
</dbReference>
<keyword evidence="10" id="KW-1185">Reference proteome</keyword>
<dbReference type="GO" id="GO:0003677">
    <property type="term" value="F:DNA binding"/>
    <property type="evidence" value="ECO:0007669"/>
    <property type="project" value="UniProtKB-UniRule"/>
</dbReference>
<proteinExistence type="predicted"/>
<dbReference type="InterPro" id="IPR009057">
    <property type="entry name" value="Homeodomain-like_sf"/>
</dbReference>
<dbReference type="PRINTS" id="PR00031">
    <property type="entry name" value="HTHREPRESSR"/>
</dbReference>
<comment type="subcellular location">
    <subcellularLocation>
        <location evidence="1 5 6">Nucleus</location>
    </subcellularLocation>
</comment>
<dbReference type="EMBL" id="CACVKT020004242">
    <property type="protein sequence ID" value="CAC5388705.1"/>
    <property type="molecule type" value="Genomic_DNA"/>
</dbReference>
<evidence type="ECO:0000256" key="4">
    <source>
        <dbReference type="ARBA" id="ARBA00023242"/>
    </source>
</evidence>
<keyword evidence="4 5" id="KW-0539">Nucleus</keyword>
<evidence type="ECO:0000256" key="7">
    <source>
        <dbReference type="SAM" id="MobiDB-lite"/>
    </source>
</evidence>
<gene>
    <name evidence="9" type="ORF">MCOR_23953</name>
</gene>
<feature type="domain" description="Homeobox" evidence="8">
    <location>
        <begin position="113"/>
        <end position="173"/>
    </location>
</feature>
<dbReference type="PRINTS" id="PR00024">
    <property type="entry name" value="HOMEOBOX"/>
</dbReference>
<dbReference type="Pfam" id="PF00046">
    <property type="entry name" value="Homeodomain"/>
    <property type="match status" value="1"/>
</dbReference>
<protein>
    <submittedName>
        <fullName evidence="9">BARX</fullName>
    </submittedName>
</protein>
<feature type="region of interest" description="Disordered" evidence="7">
    <location>
        <begin position="175"/>
        <end position="210"/>
    </location>
</feature>
<evidence type="ECO:0000313" key="10">
    <source>
        <dbReference type="Proteomes" id="UP000507470"/>
    </source>
</evidence>
<dbReference type="InterPro" id="IPR020479">
    <property type="entry name" value="HD_metazoa"/>
</dbReference>
<dbReference type="PROSITE" id="PS00027">
    <property type="entry name" value="HOMEOBOX_1"/>
    <property type="match status" value="1"/>
</dbReference>
<keyword evidence="2 5" id="KW-0238">DNA-binding</keyword>
<dbReference type="CDD" id="cd00086">
    <property type="entry name" value="homeodomain"/>
    <property type="match status" value="1"/>
</dbReference>
<keyword evidence="3 5" id="KW-0371">Homeobox</keyword>
<organism evidence="9 10">
    <name type="scientific">Mytilus coruscus</name>
    <name type="common">Sea mussel</name>
    <dbReference type="NCBI Taxonomy" id="42192"/>
    <lineage>
        <taxon>Eukaryota</taxon>
        <taxon>Metazoa</taxon>
        <taxon>Spiralia</taxon>
        <taxon>Lophotrochozoa</taxon>
        <taxon>Mollusca</taxon>
        <taxon>Bivalvia</taxon>
        <taxon>Autobranchia</taxon>
        <taxon>Pteriomorphia</taxon>
        <taxon>Mytilida</taxon>
        <taxon>Mytiloidea</taxon>
        <taxon>Mytilidae</taxon>
        <taxon>Mytilinae</taxon>
        <taxon>Mytilus</taxon>
    </lineage>
</organism>
<reference evidence="9 10" key="1">
    <citation type="submission" date="2020-06" db="EMBL/GenBank/DDBJ databases">
        <authorList>
            <person name="Li R."/>
            <person name="Bekaert M."/>
        </authorList>
    </citation>
    <scope>NUCLEOTIDE SEQUENCE [LARGE SCALE GENOMIC DNA]</scope>
    <source>
        <strain evidence="10">wild</strain>
    </source>
</reference>
<feature type="DNA-binding region" description="Homeobox" evidence="5">
    <location>
        <begin position="115"/>
        <end position="174"/>
    </location>
</feature>
<evidence type="ECO:0000256" key="1">
    <source>
        <dbReference type="ARBA" id="ARBA00004123"/>
    </source>
</evidence>
<dbReference type="PROSITE" id="PS50071">
    <property type="entry name" value="HOMEOBOX_2"/>
    <property type="match status" value="1"/>
</dbReference>
<evidence type="ECO:0000313" key="9">
    <source>
        <dbReference type="EMBL" id="CAC5388705.1"/>
    </source>
</evidence>
<dbReference type="InterPro" id="IPR000047">
    <property type="entry name" value="HTH_motif"/>
</dbReference>
<dbReference type="GO" id="GO:0000981">
    <property type="term" value="F:DNA-binding transcription factor activity, RNA polymerase II-specific"/>
    <property type="evidence" value="ECO:0007669"/>
    <property type="project" value="InterPro"/>
</dbReference>
<dbReference type="OrthoDB" id="6159439at2759"/>